<proteinExistence type="predicted"/>
<comment type="caution">
    <text evidence="1">The sequence shown here is derived from an EMBL/GenBank/DDBJ whole genome shotgun (WGS) entry which is preliminary data.</text>
</comment>
<dbReference type="Proteomes" id="UP000215914">
    <property type="component" value="Unassembled WGS sequence"/>
</dbReference>
<gene>
    <name evidence="1" type="ORF">HanXRQr2_Chr16g0755861</name>
</gene>
<reference evidence="1" key="2">
    <citation type="submission" date="2020-06" db="EMBL/GenBank/DDBJ databases">
        <title>Helianthus annuus Genome sequencing and assembly Release 2.</title>
        <authorList>
            <person name="Gouzy J."/>
            <person name="Langlade N."/>
            <person name="Munos S."/>
        </authorList>
    </citation>
    <scope>NUCLEOTIDE SEQUENCE</scope>
    <source>
        <tissue evidence="1">Leaves</tissue>
    </source>
</reference>
<accession>A0A9K3H0V2</accession>
<dbReference type="EMBL" id="MNCJ02000331">
    <property type="protein sequence ID" value="KAF5760644.1"/>
    <property type="molecule type" value="Genomic_DNA"/>
</dbReference>
<evidence type="ECO:0000313" key="1">
    <source>
        <dbReference type="EMBL" id="KAF5760644.1"/>
    </source>
</evidence>
<name>A0A9K3H0V2_HELAN</name>
<evidence type="ECO:0000313" key="2">
    <source>
        <dbReference type="Proteomes" id="UP000215914"/>
    </source>
</evidence>
<protein>
    <submittedName>
        <fullName evidence="1">Uncharacterized protein</fullName>
    </submittedName>
</protein>
<keyword evidence="2" id="KW-1185">Reference proteome</keyword>
<dbReference type="AlphaFoldDB" id="A0A9K3H0V2"/>
<dbReference type="Gramene" id="mRNA:HanXRQr2_Chr16g0755861">
    <property type="protein sequence ID" value="CDS:HanXRQr2_Chr16g0755861.1"/>
    <property type="gene ID" value="HanXRQr2_Chr16g0755861"/>
</dbReference>
<organism evidence="1 2">
    <name type="scientific">Helianthus annuus</name>
    <name type="common">Common sunflower</name>
    <dbReference type="NCBI Taxonomy" id="4232"/>
    <lineage>
        <taxon>Eukaryota</taxon>
        <taxon>Viridiplantae</taxon>
        <taxon>Streptophyta</taxon>
        <taxon>Embryophyta</taxon>
        <taxon>Tracheophyta</taxon>
        <taxon>Spermatophyta</taxon>
        <taxon>Magnoliopsida</taxon>
        <taxon>eudicotyledons</taxon>
        <taxon>Gunneridae</taxon>
        <taxon>Pentapetalae</taxon>
        <taxon>asterids</taxon>
        <taxon>campanulids</taxon>
        <taxon>Asterales</taxon>
        <taxon>Asteraceae</taxon>
        <taxon>Asteroideae</taxon>
        <taxon>Heliantheae alliance</taxon>
        <taxon>Heliantheae</taxon>
        <taxon>Helianthus</taxon>
    </lineage>
</organism>
<reference evidence="1" key="1">
    <citation type="journal article" date="2017" name="Nature">
        <title>The sunflower genome provides insights into oil metabolism, flowering and Asterid evolution.</title>
        <authorList>
            <person name="Badouin H."/>
            <person name="Gouzy J."/>
            <person name="Grassa C.J."/>
            <person name="Murat F."/>
            <person name="Staton S.E."/>
            <person name="Cottret L."/>
            <person name="Lelandais-Briere C."/>
            <person name="Owens G.L."/>
            <person name="Carrere S."/>
            <person name="Mayjonade B."/>
            <person name="Legrand L."/>
            <person name="Gill N."/>
            <person name="Kane N.C."/>
            <person name="Bowers J.E."/>
            <person name="Hubner S."/>
            <person name="Bellec A."/>
            <person name="Berard A."/>
            <person name="Berges H."/>
            <person name="Blanchet N."/>
            <person name="Boniface M.C."/>
            <person name="Brunel D."/>
            <person name="Catrice O."/>
            <person name="Chaidir N."/>
            <person name="Claudel C."/>
            <person name="Donnadieu C."/>
            <person name="Faraut T."/>
            <person name="Fievet G."/>
            <person name="Helmstetter N."/>
            <person name="King M."/>
            <person name="Knapp S.J."/>
            <person name="Lai Z."/>
            <person name="Le Paslier M.C."/>
            <person name="Lippi Y."/>
            <person name="Lorenzon L."/>
            <person name="Mandel J.R."/>
            <person name="Marage G."/>
            <person name="Marchand G."/>
            <person name="Marquand E."/>
            <person name="Bret-Mestries E."/>
            <person name="Morien E."/>
            <person name="Nambeesan S."/>
            <person name="Nguyen T."/>
            <person name="Pegot-Espagnet P."/>
            <person name="Pouilly N."/>
            <person name="Raftis F."/>
            <person name="Sallet E."/>
            <person name="Schiex T."/>
            <person name="Thomas J."/>
            <person name="Vandecasteele C."/>
            <person name="Vares D."/>
            <person name="Vear F."/>
            <person name="Vautrin S."/>
            <person name="Crespi M."/>
            <person name="Mangin B."/>
            <person name="Burke J.M."/>
            <person name="Salse J."/>
            <person name="Munos S."/>
            <person name="Vincourt P."/>
            <person name="Rieseberg L.H."/>
            <person name="Langlade N.B."/>
        </authorList>
    </citation>
    <scope>NUCLEOTIDE SEQUENCE</scope>
    <source>
        <tissue evidence="1">Leaves</tissue>
    </source>
</reference>
<sequence>MLHLNDTTRKLTQHTTNHQSLYKLDSTFLYSKSSAFSGLSDKSMPGHRLQTSEKLKQSFITIQHTKTSSLCQLQLTAKEAFKTSKPNEVTLVTEFLPVQRSGPFFRLLVSL</sequence>